<dbReference type="Proteomes" id="UP000601768">
    <property type="component" value="Unassembled WGS sequence"/>
</dbReference>
<dbReference type="RefSeq" id="WP_186507220.1">
    <property type="nucleotide sequence ID" value="NZ_JACNEP010000009.1"/>
</dbReference>
<dbReference type="Gene3D" id="1.10.10.10">
    <property type="entry name" value="Winged helix-like DNA-binding domain superfamily/Winged helix DNA-binding domain"/>
    <property type="match status" value="1"/>
</dbReference>
<dbReference type="SUPFAM" id="SSF53850">
    <property type="entry name" value="Periplasmic binding protein-like II"/>
    <property type="match status" value="1"/>
</dbReference>
<evidence type="ECO:0000313" key="7">
    <source>
        <dbReference type="Proteomes" id="UP000601768"/>
    </source>
</evidence>
<dbReference type="Pfam" id="PF00126">
    <property type="entry name" value="HTH_1"/>
    <property type="match status" value="1"/>
</dbReference>
<dbReference type="InterPro" id="IPR005119">
    <property type="entry name" value="LysR_subst-bd"/>
</dbReference>
<dbReference type="PANTHER" id="PTHR30537:SF5">
    <property type="entry name" value="HTH-TYPE TRANSCRIPTIONAL ACTIVATOR TTDR-RELATED"/>
    <property type="match status" value="1"/>
</dbReference>
<sequence length="307" mass="34945">MSDIIPLHLLQYFVCTADKLNFTQASDSLGITKSKLSKEIRKLEKLIDISVLERSSRVVRLTEAGQLLYQRAVVLLEDANHLRHDIQTLHHGVSGRLALAASPALGRYISQFLLPTFKQQWPEISLTLKLSYDFENLFQQNLDMAFRIGRNLDQNLIQRQIGLSNRVLVASPSYLQSHAPITNLQELRQHKSVQFFESGQQTWTLCYRSGTEQVLLDPAFQCEDFESVLHMVEAGAGIAQLPWFIVKQKISNQTLQLVLPGIVSPTLPIYVVYRKGYNKPAKLQKFLDWIEANQDLFNLVHTENSSG</sequence>
<keyword evidence="7" id="KW-1185">Reference proteome</keyword>
<dbReference type="SUPFAM" id="SSF46785">
    <property type="entry name" value="Winged helix' DNA-binding domain"/>
    <property type="match status" value="1"/>
</dbReference>
<name>A0A8J6IWL0_9ALTE</name>
<reference evidence="6" key="1">
    <citation type="journal article" date="2018" name="Int. J. Syst. Evol. Microbiol.">
        <title>Neptunicella marina gen. nov., sp. nov., isolated from surface seawater.</title>
        <authorList>
            <person name="Liu X."/>
            <person name="Lai Q."/>
            <person name="Du Y."/>
            <person name="Zhang X."/>
            <person name="Liu Z."/>
            <person name="Sun F."/>
            <person name="Shao Z."/>
        </authorList>
    </citation>
    <scope>NUCLEOTIDE SEQUENCE</scope>
    <source>
        <strain evidence="6">S27-2</strain>
    </source>
</reference>
<dbReference type="GO" id="GO:0003700">
    <property type="term" value="F:DNA-binding transcription factor activity"/>
    <property type="evidence" value="ECO:0007669"/>
    <property type="project" value="InterPro"/>
</dbReference>
<dbReference type="EMBL" id="JACNEP010000009">
    <property type="protein sequence ID" value="MBC3766693.1"/>
    <property type="molecule type" value="Genomic_DNA"/>
</dbReference>
<evidence type="ECO:0000256" key="4">
    <source>
        <dbReference type="ARBA" id="ARBA00023163"/>
    </source>
</evidence>
<accession>A0A8J6IWL0</accession>
<feature type="domain" description="HTH lysR-type" evidence="5">
    <location>
        <begin position="5"/>
        <end position="62"/>
    </location>
</feature>
<dbReference type="Gene3D" id="3.40.190.290">
    <property type="match status" value="1"/>
</dbReference>
<dbReference type="InterPro" id="IPR058163">
    <property type="entry name" value="LysR-type_TF_proteobact-type"/>
</dbReference>
<dbReference type="PANTHER" id="PTHR30537">
    <property type="entry name" value="HTH-TYPE TRANSCRIPTIONAL REGULATOR"/>
    <property type="match status" value="1"/>
</dbReference>
<dbReference type="Pfam" id="PF03466">
    <property type="entry name" value="LysR_substrate"/>
    <property type="match status" value="1"/>
</dbReference>
<keyword evidence="3" id="KW-0238">DNA-binding</keyword>
<evidence type="ECO:0000256" key="3">
    <source>
        <dbReference type="ARBA" id="ARBA00023125"/>
    </source>
</evidence>
<comment type="similarity">
    <text evidence="1">Belongs to the LysR transcriptional regulatory family.</text>
</comment>
<organism evidence="6 7">
    <name type="scientific">Neptunicella marina</name>
    <dbReference type="NCBI Taxonomy" id="2125989"/>
    <lineage>
        <taxon>Bacteria</taxon>
        <taxon>Pseudomonadati</taxon>
        <taxon>Pseudomonadota</taxon>
        <taxon>Gammaproteobacteria</taxon>
        <taxon>Alteromonadales</taxon>
        <taxon>Alteromonadaceae</taxon>
        <taxon>Neptunicella</taxon>
    </lineage>
</organism>
<evidence type="ECO:0000256" key="1">
    <source>
        <dbReference type="ARBA" id="ARBA00009437"/>
    </source>
</evidence>
<gene>
    <name evidence="6" type="ORF">H8B19_12455</name>
</gene>
<dbReference type="InterPro" id="IPR000847">
    <property type="entry name" value="LysR_HTH_N"/>
</dbReference>
<dbReference type="GO" id="GO:0043565">
    <property type="term" value="F:sequence-specific DNA binding"/>
    <property type="evidence" value="ECO:0007669"/>
    <property type="project" value="TreeGrafter"/>
</dbReference>
<evidence type="ECO:0000259" key="5">
    <source>
        <dbReference type="PROSITE" id="PS50931"/>
    </source>
</evidence>
<dbReference type="CDD" id="cd08422">
    <property type="entry name" value="PBP2_CrgA_like"/>
    <property type="match status" value="1"/>
</dbReference>
<comment type="caution">
    <text evidence="6">The sequence shown here is derived from an EMBL/GenBank/DDBJ whole genome shotgun (WGS) entry which is preliminary data.</text>
</comment>
<dbReference type="AlphaFoldDB" id="A0A8J6IWL0"/>
<keyword evidence="2" id="KW-0805">Transcription regulation</keyword>
<reference evidence="6" key="2">
    <citation type="submission" date="2020-08" db="EMBL/GenBank/DDBJ databases">
        <authorList>
            <person name="Lai Q."/>
        </authorList>
    </citation>
    <scope>NUCLEOTIDE SEQUENCE</scope>
    <source>
        <strain evidence="6">S27-2</strain>
    </source>
</reference>
<dbReference type="InterPro" id="IPR036388">
    <property type="entry name" value="WH-like_DNA-bd_sf"/>
</dbReference>
<keyword evidence="4" id="KW-0804">Transcription</keyword>
<evidence type="ECO:0000313" key="6">
    <source>
        <dbReference type="EMBL" id="MBC3766693.1"/>
    </source>
</evidence>
<proteinExistence type="inferred from homology"/>
<dbReference type="PROSITE" id="PS50931">
    <property type="entry name" value="HTH_LYSR"/>
    <property type="match status" value="1"/>
</dbReference>
<dbReference type="InterPro" id="IPR036390">
    <property type="entry name" value="WH_DNA-bd_sf"/>
</dbReference>
<dbReference type="FunFam" id="1.10.10.10:FF:000001">
    <property type="entry name" value="LysR family transcriptional regulator"/>
    <property type="match status" value="1"/>
</dbReference>
<evidence type="ECO:0000256" key="2">
    <source>
        <dbReference type="ARBA" id="ARBA00023015"/>
    </source>
</evidence>
<dbReference type="GO" id="GO:0006351">
    <property type="term" value="P:DNA-templated transcription"/>
    <property type="evidence" value="ECO:0007669"/>
    <property type="project" value="TreeGrafter"/>
</dbReference>
<protein>
    <submittedName>
        <fullName evidence="6">LysR family transcriptional regulator</fullName>
    </submittedName>
</protein>